<evidence type="ECO:0008006" key="3">
    <source>
        <dbReference type="Google" id="ProtNLM"/>
    </source>
</evidence>
<accession>A0ABU9FSD3</accession>
<keyword evidence="2" id="KW-1185">Reference proteome</keyword>
<evidence type="ECO:0000313" key="1">
    <source>
        <dbReference type="EMBL" id="MEL0609112.1"/>
    </source>
</evidence>
<dbReference type="RefSeq" id="WP_341635248.1">
    <property type="nucleotide sequence ID" value="NZ_JBANDX010000008.1"/>
</dbReference>
<evidence type="ECO:0000313" key="2">
    <source>
        <dbReference type="Proteomes" id="UP001377160"/>
    </source>
</evidence>
<proteinExistence type="predicted"/>
<gene>
    <name evidence="1" type="ORF">V8Z71_12385</name>
</gene>
<protein>
    <recommendedName>
        <fullName evidence="3">Rad50/SbcC-type AAA domain-containing protein</fullName>
    </recommendedName>
</protein>
<dbReference type="EMBL" id="JBANDX010000008">
    <property type="protein sequence ID" value="MEL0609112.1"/>
    <property type="molecule type" value="Genomic_DNA"/>
</dbReference>
<comment type="caution">
    <text evidence="1">The sequence shown here is derived from an EMBL/GenBank/DDBJ whole genome shotgun (WGS) entry which is preliminary data.</text>
</comment>
<reference evidence="1 2" key="1">
    <citation type="submission" date="2024-02" db="EMBL/GenBank/DDBJ databases">
        <title>Bacteria isolated from the canopy kelp, Nereocystis luetkeana.</title>
        <authorList>
            <person name="Pfister C.A."/>
            <person name="Younker I.T."/>
            <person name="Light S.H."/>
        </authorList>
    </citation>
    <scope>NUCLEOTIDE SEQUENCE [LARGE SCALE GENOMIC DNA]</scope>
    <source>
        <strain evidence="1 2">TI.1.15</strain>
    </source>
</reference>
<name>A0ABU9FSD3_9VIBR</name>
<dbReference type="Gene3D" id="3.40.50.300">
    <property type="entry name" value="P-loop containing nucleotide triphosphate hydrolases"/>
    <property type="match status" value="1"/>
</dbReference>
<dbReference type="Proteomes" id="UP001377160">
    <property type="component" value="Unassembled WGS sequence"/>
</dbReference>
<dbReference type="InterPro" id="IPR027417">
    <property type="entry name" value="P-loop_NTPase"/>
</dbReference>
<organism evidence="1 2">
    <name type="scientific">Vibrio echinoideorum</name>
    <dbReference type="NCBI Taxonomy" id="2100116"/>
    <lineage>
        <taxon>Bacteria</taxon>
        <taxon>Pseudomonadati</taxon>
        <taxon>Pseudomonadota</taxon>
        <taxon>Gammaproteobacteria</taxon>
        <taxon>Vibrionales</taxon>
        <taxon>Vibrionaceae</taxon>
        <taxon>Vibrio</taxon>
    </lineage>
</organism>
<sequence>MSLFISEIAFISETLETKFISFDKKISFIYGASNTGKSYLLDVMDFMLGKESIDHVPEAVKYQEIRMKIKLSGSDYTLFRGMSSNNIDVYNGYIDQPVGDLFLDGYRVKYPTKKIKSISEFYMSKLEVDNQLIVTNLWGEKVAFTIRFLSRIILSTEERILSKKSPIEKGDSNEDKKNRQVFRVLLTGKNDNDVVPVRRGKELGIERSTKVEVIEELIEELAADLTYPKETYEDLLKQRDRLEFSESEIKLILKESKEKISDLLKDKKRYSSEISTVQSDVDAISLNKLNFEYLMQLYDSDINRLKSQEESAFYLLSKTNEECRSCGSILSEEAYSSSSLELLAQASVSEIKKIERKKIELRVAKGLIEEKEAIQSTKLLNISQDLIVTEGLLEERTKYTDGDDRKLDLLLEKLNFVKTDILITEKINSLKKQAFDVTKNVNPKTYDTKDFYPSKEDLTYFCEIYKEVLDEIKFPYQGEIEFDMENFDVIIGGKLRRANGKGVRAILHSIFKISLLLYCERKKLFHPRIVILDSPLVTYRGPDSKLGKLADDEIALKNTKLSDNFIAYLNKIRNSAQFIVIENIELTEDQLKTVSSVKFYGDDAIGSNRGGLL</sequence>